<evidence type="ECO:0000313" key="2">
    <source>
        <dbReference type="EMBL" id="MVN89899.1"/>
    </source>
</evidence>
<dbReference type="EMBL" id="WQLA01000001">
    <property type="protein sequence ID" value="MVN89899.1"/>
    <property type="molecule type" value="Genomic_DNA"/>
</dbReference>
<dbReference type="Proteomes" id="UP000434850">
    <property type="component" value="Unassembled WGS sequence"/>
</dbReference>
<protein>
    <submittedName>
        <fullName evidence="2">Uncharacterized protein</fullName>
    </submittedName>
</protein>
<feature type="signal peptide" evidence="1">
    <location>
        <begin position="1"/>
        <end position="20"/>
    </location>
</feature>
<dbReference type="OrthoDB" id="8585774at2"/>
<evidence type="ECO:0000256" key="1">
    <source>
        <dbReference type="SAM" id="SignalP"/>
    </source>
</evidence>
<keyword evidence="3" id="KW-1185">Reference proteome</keyword>
<feature type="chain" id="PRO_5026043076" evidence="1">
    <location>
        <begin position="21"/>
        <end position="206"/>
    </location>
</feature>
<comment type="caution">
    <text evidence="2">The sequence shown here is derived from an EMBL/GenBank/DDBJ whole genome shotgun (WGS) entry which is preliminary data.</text>
</comment>
<gene>
    <name evidence="2" type="ORF">GO816_02040</name>
</gene>
<organism evidence="2 3">
    <name type="scientific">Mucilaginibacter aquatilis</name>
    <dbReference type="NCBI Taxonomy" id="1517760"/>
    <lineage>
        <taxon>Bacteria</taxon>
        <taxon>Pseudomonadati</taxon>
        <taxon>Bacteroidota</taxon>
        <taxon>Sphingobacteriia</taxon>
        <taxon>Sphingobacteriales</taxon>
        <taxon>Sphingobacteriaceae</taxon>
        <taxon>Mucilaginibacter</taxon>
    </lineage>
</organism>
<reference evidence="2 3" key="1">
    <citation type="submission" date="2019-12" db="EMBL/GenBank/DDBJ databases">
        <title>Mucilaginibacter sp. HME9299 genome sequencing and assembly.</title>
        <authorList>
            <person name="Kang H."/>
            <person name="Kim H."/>
            <person name="Joh K."/>
        </authorList>
    </citation>
    <scope>NUCLEOTIDE SEQUENCE [LARGE SCALE GENOMIC DNA]</scope>
    <source>
        <strain evidence="2 3">HME9299</strain>
    </source>
</reference>
<keyword evidence="1" id="KW-0732">Signal</keyword>
<name>A0A6I4I8W0_9SPHI</name>
<dbReference type="RefSeq" id="WP_157539689.1">
    <property type="nucleotide sequence ID" value="NZ_WQLA01000001.1"/>
</dbReference>
<accession>A0A6I4I8W0</accession>
<proteinExistence type="predicted"/>
<dbReference type="NCBIfam" id="NF046077">
    <property type="entry name" value="LPS_M949_RS01915"/>
    <property type="match status" value="1"/>
</dbReference>
<evidence type="ECO:0000313" key="3">
    <source>
        <dbReference type="Proteomes" id="UP000434850"/>
    </source>
</evidence>
<sequence>MKQLLIAALLLTGTLNTTTAQIKTKPLAAGMIPPVIKYSGKLTKAMQFTDESGTYVTFTTETGITNSKEDDMGKAALYAYCYKVTGNTTVPVWQVKDFVDECPVDIKAKFVPGSFAVTDLDKNGIAEVWMLYQTACRGDISPDNMKLIMYEGGKKHAMRGTTKVEISPKNFYGGKYTMDPAFKKSAPAFKRYAIALWNKNVKQKWE</sequence>
<dbReference type="InterPro" id="IPR058148">
    <property type="entry name" value="M949_RS01915-like_dom"/>
</dbReference>
<dbReference type="AlphaFoldDB" id="A0A6I4I8W0"/>